<reference evidence="6" key="1">
    <citation type="submission" date="2020-09" db="EMBL/GenBank/DDBJ databases">
        <title>Desulfogranum mesoprofundum gen. nov., sp. nov., a novel mesophilic, sulfate-reducing chemolithoautotroph isolated from a deep-sea hydrothermal vent chimney in the Suiyo Seamount.</title>
        <authorList>
            <person name="Hashimoto Y."/>
            <person name="Nakagawa S."/>
        </authorList>
    </citation>
    <scope>NUCLEOTIDE SEQUENCE</scope>
    <source>
        <strain evidence="6">KT2</strain>
    </source>
</reference>
<dbReference type="EMBL" id="AP024086">
    <property type="protein sequence ID" value="BCL62710.1"/>
    <property type="molecule type" value="Genomic_DNA"/>
</dbReference>
<keyword evidence="1 4" id="KW-0732">Signal</keyword>
<feature type="chain" id="PRO_5034210645" description="Peptidoglycan-associated lipoprotein" evidence="4">
    <location>
        <begin position="23"/>
        <end position="216"/>
    </location>
</feature>
<sequence length="216" mass="23782">MKNKPFTSLLLLFLLGSLVLFGAGCSKKTVVPPGVDGETGSTLSGGKDIHYPPAEDGEYSEQNLPAVGTLDDTNMEDTTVSGSNGAAETVAPEDQTMEYKQVHGRSSANLFPIYFDFDQAGIKPDMEDILIQNARYIQSIPGTTIIIEGNSDERGTNEYNLALGERRAINTRQFLINLGVDPVRIRTLSFGEEKPLFLEQNEESYRLNRRADFVVK</sequence>
<dbReference type="InterPro" id="IPR050330">
    <property type="entry name" value="Bact_OuterMem_StrucFunc"/>
</dbReference>
<dbReference type="InterPro" id="IPR039001">
    <property type="entry name" value="Pal"/>
</dbReference>
<protein>
    <recommendedName>
        <fullName evidence="1">Peptidoglycan-associated lipoprotein</fullName>
        <shortName evidence="1">PAL</shortName>
    </recommendedName>
</protein>
<name>A0A8D5FKR1_9BACT</name>
<feature type="domain" description="OmpA-like" evidence="5">
    <location>
        <begin position="102"/>
        <end position="216"/>
    </location>
</feature>
<keyword evidence="1" id="KW-0564">Palmitate</keyword>
<feature type="region of interest" description="Disordered" evidence="3">
    <location>
        <begin position="34"/>
        <end position="61"/>
    </location>
</feature>
<feature type="signal peptide" evidence="4">
    <location>
        <begin position="1"/>
        <end position="22"/>
    </location>
</feature>
<comment type="subcellular location">
    <subcellularLocation>
        <location evidence="1">Cell outer membrane</location>
        <topology evidence="1">Lipid-anchor</topology>
    </subcellularLocation>
</comment>
<comment type="similarity">
    <text evidence="1">Belongs to the Pal lipoprotein family.</text>
</comment>
<keyword evidence="1" id="KW-0449">Lipoprotein</keyword>
<dbReference type="AlphaFoldDB" id="A0A8D5FKR1"/>
<evidence type="ECO:0000313" key="6">
    <source>
        <dbReference type="EMBL" id="BCL62710.1"/>
    </source>
</evidence>
<dbReference type="PANTHER" id="PTHR30329">
    <property type="entry name" value="STATOR ELEMENT OF FLAGELLAR MOTOR COMPLEX"/>
    <property type="match status" value="1"/>
</dbReference>
<evidence type="ECO:0000256" key="4">
    <source>
        <dbReference type="SAM" id="SignalP"/>
    </source>
</evidence>
<evidence type="ECO:0000256" key="3">
    <source>
        <dbReference type="SAM" id="MobiDB-lite"/>
    </source>
</evidence>
<keyword evidence="7" id="KW-1185">Reference proteome</keyword>
<evidence type="ECO:0000259" key="5">
    <source>
        <dbReference type="PROSITE" id="PS51123"/>
    </source>
</evidence>
<dbReference type="PROSITE" id="PS51123">
    <property type="entry name" value="OMPA_2"/>
    <property type="match status" value="1"/>
</dbReference>
<gene>
    <name evidence="1" type="primary">pal</name>
    <name evidence="6" type="ORF">DGMP_34030</name>
</gene>
<keyword evidence="1" id="KW-0998">Cell outer membrane</keyword>
<dbReference type="PANTHER" id="PTHR30329:SF21">
    <property type="entry name" value="LIPOPROTEIN YIAD-RELATED"/>
    <property type="match status" value="1"/>
</dbReference>
<dbReference type="HAMAP" id="MF_02204">
    <property type="entry name" value="Pal"/>
    <property type="match status" value="1"/>
</dbReference>
<keyword evidence="1 2" id="KW-0472">Membrane</keyword>
<evidence type="ECO:0000256" key="2">
    <source>
        <dbReference type="PROSITE-ProRule" id="PRU00473"/>
    </source>
</evidence>
<proteinExistence type="inferred from homology"/>
<evidence type="ECO:0000313" key="7">
    <source>
        <dbReference type="Proteomes" id="UP000826725"/>
    </source>
</evidence>
<dbReference type="InterPro" id="IPR006665">
    <property type="entry name" value="OmpA-like"/>
</dbReference>
<dbReference type="Proteomes" id="UP000826725">
    <property type="component" value="Chromosome"/>
</dbReference>
<dbReference type="RefSeq" id="WP_228855041.1">
    <property type="nucleotide sequence ID" value="NZ_AP024086.1"/>
</dbReference>
<dbReference type="CDD" id="cd07185">
    <property type="entry name" value="OmpA_C-like"/>
    <property type="match status" value="1"/>
</dbReference>
<accession>A0A8D5FKR1</accession>
<dbReference type="Pfam" id="PF00691">
    <property type="entry name" value="OmpA"/>
    <property type="match status" value="1"/>
</dbReference>
<dbReference type="GO" id="GO:0009279">
    <property type="term" value="C:cell outer membrane"/>
    <property type="evidence" value="ECO:0007669"/>
    <property type="project" value="UniProtKB-SubCell"/>
</dbReference>
<dbReference type="PROSITE" id="PS51257">
    <property type="entry name" value="PROKAR_LIPOPROTEIN"/>
    <property type="match status" value="1"/>
</dbReference>
<organism evidence="6 7">
    <name type="scientific">Desulfomarina profundi</name>
    <dbReference type="NCBI Taxonomy" id="2772557"/>
    <lineage>
        <taxon>Bacteria</taxon>
        <taxon>Pseudomonadati</taxon>
        <taxon>Thermodesulfobacteriota</taxon>
        <taxon>Desulfobulbia</taxon>
        <taxon>Desulfobulbales</taxon>
        <taxon>Desulfobulbaceae</taxon>
        <taxon>Desulfomarina</taxon>
    </lineage>
</organism>
<dbReference type="GO" id="GO:0051301">
    <property type="term" value="P:cell division"/>
    <property type="evidence" value="ECO:0007669"/>
    <property type="project" value="InterPro"/>
</dbReference>
<dbReference type="KEGG" id="dbk:DGMP_34030"/>
<evidence type="ECO:0000256" key="1">
    <source>
        <dbReference type="HAMAP-Rule" id="MF_02204"/>
    </source>
</evidence>